<evidence type="ECO:0000313" key="15">
    <source>
        <dbReference type="EMBL" id="EGZ14940.1"/>
    </source>
</evidence>
<proteinExistence type="inferred from homology"/>
<dbReference type="STRING" id="1094619.G4ZLP7"/>
<evidence type="ECO:0000256" key="2">
    <source>
        <dbReference type="ARBA" id="ARBA00008010"/>
    </source>
</evidence>
<evidence type="ECO:0000256" key="3">
    <source>
        <dbReference type="ARBA" id="ARBA00022705"/>
    </source>
</evidence>
<dbReference type="PRINTS" id="PR01657">
    <property type="entry name" value="MCMFAMILY"/>
</dbReference>
<evidence type="ECO:0000256" key="4">
    <source>
        <dbReference type="ARBA" id="ARBA00022741"/>
    </source>
</evidence>
<evidence type="ECO:0000256" key="7">
    <source>
        <dbReference type="ARBA" id="ARBA00022840"/>
    </source>
</evidence>
<dbReference type="CDD" id="cd17757">
    <property type="entry name" value="MCM6"/>
    <property type="match status" value="1"/>
</dbReference>
<keyword evidence="9" id="KW-0539">Nucleus</keyword>
<evidence type="ECO:0000259" key="14">
    <source>
        <dbReference type="PROSITE" id="PS50051"/>
    </source>
</evidence>
<dbReference type="GO" id="GO:0006270">
    <property type="term" value="P:DNA replication initiation"/>
    <property type="evidence" value="ECO:0007669"/>
    <property type="project" value="UniProtKB-UniRule"/>
</dbReference>
<dbReference type="GO" id="GO:1990518">
    <property type="term" value="F:single-stranded 3'-5' DNA helicase activity"/>
    <property type="evidence" value="ECO:0007669"/>
    <property type="project" value="TreeGrafter"/>
</dbReference>
<keyword evidence="5 12" id="KW-0378">Hydrolase</keyword>
<dbReference type="Pfam" id="PF18263">
    <property type="entry name" value="WHD_MCM6"/>
    <property type="match status" value="1"/>
</dbReference>
<dbReference type="InterPro" id="IPR012340">
    <property type="entry name" value="NA-bd_OB-fold"/>
</dbReference>
<dbReference type="GO" id="GO:0005524">
    <property type="term" value="F:ATP binding"/>
    <property type="evidence" value="ECO:0007669"/>
    <property type="project" value="UniProtKB-UniRule"/>
</dbReference>
<evidence type="ECO:0000256" key="8">
    <source>
        <dbReference type="ARBA" id="ARBA00023125"/>
    </source>
</evidence>
<dbReference type="GO" id="GO:0042555">
    <property type="term" value="C:MCM complex"/>
    <property type="evidence" value="ECO:0007669"/>
    <property type="project" value="UniProtKB-UniRule"/>
</dbReference>
<keyword evidence="7 11" id="KW-0067">ATP-binding</keyword>
<dbReference type="InterPro" id="IPR041562">
    <property type="entry name" value="MCM_lid"/>
</dbReference>
<dbReference type="Pfam" id="PF00493">
    <property type="entry name" value="MCM"/>
    <property type="match status" value="1"/>
</dbReference>
<dbReference type="KEGG" id="psoj:PHYSODRAFT_561009"/>
<dbReference type="RefSeq" id="XP_009528689.1">
    <property type="nucleotide sequence ID" value="XM_009530394.1"/>
</dbReference>
<gene>
    <name evidence="15" type="ORF">PHYSODRAFT_561009</name>
</gene>
<dbReference type="OMA" id="RHQQTDK"/>
<evidence type="ECO:0000256" key="1">
    <source>
        <dbReference type="ARBA" id="ARBA00004123"/>
    </source>
</evidence>
<dbReference type="PANTHER" id="PTHR11630:SF43">
    <property type="entry name" value="DNA REPLICATION LICENSING FACTOR MCM6"/>
    <property type="match status" value="1"/>
</dbReference>
<feature type="region of interest" description="Disordered" evidence="13">
    <location>
        <begin position="1"/>
        <end position="24"/>
    </location>
</feature>
<comment type="similarity">
    <text evidence="2 11">Belongs to the MCM family.</text>
</comment>
<dbReference type="GO" id="GO:0000727">
    <property type="term" value="P:double-strand break repair via break-induced replication"/>
    <property type="evidence" value="ECO:0007669"/>
    <property type="project" value="TreeGrafter"/>
</dbReference>
<keyword evidence="4 11" id="KW-0547">Nucleotide-binding</keyword>
<dbReference type="InterPro" id="IPR008049">
    <property type="entry name" value="MCM6"/>
</dbReference>
<dbReference type="EMBL" id="JH159155">
    <property type="protein sequence ID" value="EGZ14940.1"/>
    <property type="molecule type" value="Genomic_DNA"/>
</dbReference>
<comment type="function">
    <text evidence="12">Acts as component of the MCM2-7 complex (MCM complex) which is the replicative helicase essential for 'once per cell cycle' DNA replication initiation and elongation in eukaryotic cells. The active ATPase sites in the MCM2-7 ring are formed through the interaction surfaces of two neighboring subunits such that a critical structure of a conserved arginine finger motif is provided in trans relative to the ATP-binding site of the Walker A box of the adjacent subunit. The six ATPase active sites, however, are likely to contribute differentially to the complex helicase activity.</text>
</comment>
<keyword evidence="3 12" id="KW-0235">DNA replication</keyword>
<name>G4ZLP7_PHYSP</name>
<evidence type="ECO:0000256" key="9">
    <source>
        <dbReference type="ARBA" id="ARBA00023242"/>
    </source>
</evidence>
<sequence length="869" mass="96641">MQAGGNTSGGPGVGAKRGRGGGAAAALNPGAAPVELLVDTTAEAVKTRFLQFLCGYGQQDEALDEGAPPKINYSQQAEVMRNTETSSLFVDFSHVLEFDPDLAQALQAQYYRWEPYLRRSVFEFIRLEDAAYTVNEDANKTQREFFVNFYNFQHVSHIRDLRTRSIGELLSFSGTVTRTSEVRPELLFGAFTCTDCGGDTTGVEQQFRYSEPVKCQNPYCPNTFSWELNTEKSVFVDWQRVKVQENSDEIPAGSMPRSIDVILRHENVEQAKAGDRVVFTGTLIVVPDVSKFARAGGENAVATRNNGQRPRRGGENSTQGMEGEGVRGLKALGVRELTYKTCFLACSVQTMEQRFNSISIRSEFNEDGAEGEDGAEAALQEFSDEELASIREMQQDPDRYLKMAKSICPSVYGHDEIRKGILLMLFGGVHKKTLEGIKLRGDINVCIVGDPSTAKSQFLKYIVGFLPRAIYASGKVSSAAGLTASVTRDADSGDYCVEAGALMLADNGICCIDEFDKMDPMDQVAIHEAMEQQTISITKAGIQATLNARTSILAAANPYNGRYDKTKTLKYNVNISAPIMSRFDLFFVILDDGDEVTDQKIAEHIVNIHMPSELQVEATETGAYSEEDLKRYIKFARTLNPVITPEAKRMMVACYRSLRENDVVSNGQTNIAYRITVRQLESMIRLSEALARLDLMDTVLVSHVQEAYRLLSKSIIHVDTQNVELEMPVPPKQGSTTSSSLSFERFARIQKAIGRFVREKEEEAMSAKLARDAIRAQTAASGEGEQKVEEDEYYEEEASGVLQGELVTWYLSSQDITSEAQLSREKRMICSVIDKLLQDKILSVKLSPEEEDANKQQRYLTVHPNYAFE</sequence>
<keyword evidence="6 12" id="KW-0347">Helicase</keyword>
<accession>G4ZLP7</accession>
<dbReference type="InterPro" id="IPR001208">
    <property type="entry name" value="MCM_dom"/>
</dbReference>
<dbReference type="Pfam" id="PF17855">
    <property type="entry name" value="MCM_lid"/>
    <property type="match status" value="1"/>
</dbReference>
<dbReference type="PROSITE" id="PS00847">
    <property type="entry name" value="MCM_1"/>
    <property type="match status" value="1"/>
</dbReference>
<evidence type="ECO:0000256" key="6">
    <source>
        <dbReference type="ARBA" id="ARBA00022806"/>
    </source>
</evidence>
<dbReference type="SUPFAM" id="SSF52540">
    <property type="entry name" value="P-loop containing nucleoside triphosphate hydrolases"/>
    <property type="match status" value="1"/>
</dbReference>
<dbReference type="Gene3D" id="3.40.50.300">
    <property type="entry name" value="P-loop containing nucleotide triphosphate hydrolases"/>
    <property type="match status" value="1"/>
</dbReference>
<dbReference type="GO" id="GO:0005634">
    <property type="term" value="C:nucleus"/>
    <property type="evidence" value="ECO:0007669"/>
    <property type="project" value="UniProtKB-SubCell"/>
</dbReference>
<keyword evidence="16" id="KW-1185">Reference proteome</keyword>
<dbReference type="Pfam" id="PF14551">
    <property type="entry name" value="MCM_N"/>
    <property type="match status" value="1"/>
</dbReference>
<reference evidence="15 16" key="1">
    <citation type="journal article" date="2006" name="Science">
        <title>Phytophthora genome sequences uncover evolutionary origins and mechanisms of pathogenesis.</title>
        <authorList>
            <person name="Tyler B.M."/>
            <person name="Tripathy S."/>
            <person name="Zhang X."/>
            <person name="Dehal P."/>
            <person name="Jiang R.H."/>
            <person name="Aerts A."/>
            <person name="Arredondo F.D."/>
            <person name="Baxter L."/>
            <person name="Bensasson D."/>
            <person name="Beynon J.L."/>
            <person name="Chapman J."/>
            <person name="Damasceno C.M."/>
            <person name="Dorrance A.E."/>
            <person name="Dou D."/>
            <person name="Dickerman A.W."/>
            <person name="Dubchak I.L."/>
            <person name="Garbelotto M."/>
            <person name="Gijzen M."/>
            <person name="Gordon S.G."/>
            <person name="Govers F."/>
            <person name="Grunwald N.J."/>
            <person name="Huang W."/>
            <person name="Ivors K.L."/>
            <person name="Jones R.W."/>
            <person name="Kamoun S."/>
            <person name="Krampis K."/>
            <person name="Lamour K.H."/>
            <person name="Lee M.K."/>
            <person name="McDonald W.H."/>
            <person name="Medina M."/>
            <person name="Meijer H.J."/>
            <person name="Nordberg E.K."/>
            <person name="Maclean D.J."/>
            <person name="Ospina-Giraldo M.D."/>
            <person name="Morris P.F."/>
            <person name="Phuntumart V."/>
            <person name="Putnam N.H."/>
            <person name="Rash S."/>
            <person name="Rose J.K."/>
            <person name="Sakihama Y."/>
            <person name="Salamov A.A."/>
            <person name="Savidor A."/>
            <person name="Scheuring C.F."/>
            <person name="Smith B.M."/>
            <person name="Sobral B.W."/>
            <person name="Terry A."/>
            <person name="Torto-Alalibo T.A."/>
            <person name="Win J."/>
            <person name="Xu Z."/>
            <person name="Zhang H."/>
            <person name="Grigoriev I.V."/>
            <person name="Rokhsar D.S."/>
            <person name="Boore J.L."/>
        </authorList>
    </citation>
    <scope>NUCLEOTIDE SEQUENCE [LARGE SCALE GENOMIC DNA]</scope>
    <source>
        <strain evidence="15 16">P6497</strain>
    </source>
</reference>
<evidence type="ECO:0000256" key="11">
    <source>
        <dbReference type="RuleBase" id="RU004070"/>
    </source>
</evidence>
<dbReference type="InterPro" id="IPR041024">
    <property type="entry name" value="Mcm6_C"/>
</dbReference>
<dbReference type="GO" id="GO:1902969">
    <property type="term" value="P:mitotic DNA replication"/>
    <property type="evidence" value="ECO:0007669"/>
    <property type="project" value="TreeGrafter"/>
</dbReference>
<dbReference type="SMART" id="SM00350">
    <property type="entry name" value="MCM"/>
    <property type="match status" value="1"/>
</dbReference>
<dbReference type="PRINTS" id="PR01662">
    <property type="entry name" value="MCMPROTEIN6"/>
</dbReference>
<dbReference type="PROSITE" id="PS50051">
    <property type="entry name" value="MCM_2"/>
    <property type="match status" value="1"/>
</dbReference>
<evidence type="ECO:0000313" key="16">
    <source>
        <dbReference type="Proteomes" id="UP000002640"/>
    </source>
</evidence>
<dbReference type="EC" id="3.6.4.12" evidence="12"/>
<dbReference type="InterPro" id="IPR027417">
    <property type="entry name" value="P-loop_NTPase"/>
</dbReference>
<dbReference type="Gene3D" id="2.20.28.10">
    <property type="match status" value="1"/>
</dbReference>
<feature type="region of interest" description="Disordered" evidence="13">
    <location>
        <begin position="300"/>
        <end position="324"/>
    </location>
</feature>
<dbReference type="FunFam" id="2.20.28.10:FF:000003">
    <property type="entry name" value="DNA helicase"/>
    <property type="match status" value="1"/>
</dbReference>
<dbReference type="FunFam" id="3.40.50.300:FF:000115">
    <property type="entry name" value="DNA helicase"/>
    <property type="match status" value="1"/>
</dbReference>
<dbReference type="FunCoup" id="G4ZLP7">
    <property type="interactions" value="398"/>
</dbReference>
<evidence type="ECO:0000256" key="12">
    <source>
        <dbReference type="RuleBase" id="RU368064"/>
    </source>
</evidence>
<dbReference type="InterPro" id="IPR031327">
    <property type="entry name" value="MCM"/>
</dbReference>
<dbReference type="PANTHER" id="PTHR11630">
    <property type="entry name" value="DNA REPLICATION LICENSING FACTOR MCM FAMILY MEMBER"/>
    <property type="match status" value="1"/>
</dbReference>
<dbReference type="InParanoid" id="G4ZLP7"/>
<dbReference type="Gene3D" id="2.40.50.140">
    <property type="entry name" value="Nucleic acid-binding proteins"/>
    <property type="match status" value="1"/>
</dbReference>
<evidence type="ECO:0000256" key="5">
    <source>
        <dbReference type="ARBA" id="ARBA00022801"/>
    </source>
</evidence>
<comment type="catalytic activity">
    <reaction evidence="12">
        <text>ATP + H2O = ADP + phosphate + H(+)</text>
        <dbReference type="Rhea" id="RHEA:13065"/>
        <dbReference type="ChEBI" id="CHEBI:15377"/>
        <dbReference type="ChEBI" id="CHEBI:15378"/>
        <dbReference type="ChEBI" id="CHEBI:30616"/>
        <dbReference type="ChEBI" id="CHEBI:43474"/>
        <dbReference type="ChEBI" id="CHEBI:456216"/>
        <dbReference type="EC" id="3.6.4.12"/>
    </reaction>
</comment>
<feature type="domain" description="MCM C-terminal AAA(+) ATPase" evidence="14">
    <location>
        <begin position="399"/>
        <end position="605"/>
    </location>
</feature>
<dbReference type="InterPro" id="IPR027925">
    <property type="entry name" value="MCM_N"/>
</dbReference>
<dbReference type="Gene3D" id="1.20.58.870">
    <property type="match status" value="1"/>
</dbReference>
<dbReference type="InterPro" id="IPR033762">
    <property type="entry name" value="MCM_OB"/>
</dbReference>
<keyword evidence="10 12" id="KW-0131">Cell cycle</keyword>
<comment type="subunit">
    <text evidence="12">Component of the MCM2-7 complex.</text>
</comment>
<keyword evidence="8 11" id="KW-0238">DNA-binding</keyword>
<dbReference type="Pfam" id="PF17207">
    <property type="entry name" value="MCM_OB"/>
    <property type="match status" value="1"/>
</dbReference>
<dbReference type="AlphaFoldDB" id="G4ZLP7"/>
<dbReference type="SUPFAM" id="SSF50249">
    <property type="entry name" value="Nucleic acid-binding proteins"/>
    <property type="match status" value="1"/>
</dbReference>
<dbReference type="InterPro" id="IPR018525">
    <property type="entry name" value="MCM_CS"/>
</dbReference>
<dbReference type="GO" id="GO:0003697">
    <property type="term" value="F:single-stranded DNA binding"/>
    <property type="evidence" value="ECO:0007669"/>
    <property type="project" value="TreeGrafter"/>
</dbReference>
<dbReference type="Proteomes" id="UP000002640">
    <property type="component" value="Unassembled WGS sequence"/>
</dbReference>
<comment type="subcellular location">
    <subcellularLocation>
        <location evidence="1 12">Nucleus</location>
    </subcellularLocation>
</comment>
<dbReference type="GeneID" id="20663546"/>
<evidence type="ECO:0000256" key="13">
    <source>
        <dbReference type="SAM" id="MobiDB-lite"/>
    </source>
</evidence>
<protein>
    <recommendedName>
        <fullName evidence="12">DNA replication licensing factor MCM6</fullName>
        <ecNumber evidence="12">3.6.4.12</ecNumber>
    </recommendedName>
</protein>
<dbReference type="GO" id="GO:0016887">
    <property type="term" value="F:ATP hydrolysis activity"/>
    <property type="evidence" value="ECO:0007669"/>
    <property type="project" value="RHEA"/>
</dbReference>
<evidence type="ECO:0000256" key="10">
    <source>
        <dbReference type="ARBA" id="ARBA00023306"/>
    </source>
</evidence>
<organism evidence="15 16">
    <name type="scientific">Phytophthora sojae (strain P6497)</name>
    <name type="common">Soybean stem and root rot agent</name>
    <name type="synonym">Phytophthora megasperma f. sp. glycines</name>
    <dbReference type="NCBI Taxonomy" id="1094619"/>
    <lineage>
        <taxon>Eukaryota</taxon>
        <taxon>Sar</taxon>
        <taxon>Stramenopiles</taxon>
        <taxon>Oomycota</taxon>
        <taxon>Peronosporomycetes</taxon>
        <taxon>Peronosporales</taxon>
        <taxon>Peronosporaceae</taxon>
        <taxon>Phytophthora</taxon>
    </lineage>
</organism>
<feature type="compositionally biased region" description="Gly residues" evidence="13">
    <location>
        <begin position="1"/>
        <end position="23"/>
    </location>
</feature>
<dbReference type="Gene3D" id="3.30.1640.10">
    <property type="entry name" value="mini-chromosome maintenance (MCM) complex, chain A, domain 1"/>
    <property type="match status" value="1"/>
</dbReference>
<dbReference type="SMR" id="G4ZLP7"/>